<sequence length="227" mass="25952">MVGCTIRIKKRQPEWLSTLLCSRFFGACVDHWDLRKNEKNMFCIDCNLCFCKHCITSSAHCLHRWLQICKYVYHDVVRLQEIQKHLDCSKIQTYKINGEKAVHLNPRPQSKEIKPSKSKSGASCEACGRHIQDLPNRFCSIACKVSVNAEKSKDPSQKLISDSDPVPGFDGLSLKENYDPESDIYENESSLSLSESAEEYQAWVSLALKPKKQLHKRKGVPRRAPLL</sequence>
<dbReference type="Pfam" id="PF04640">
    <property type="entry name" value="PLATZ"/>
    <property type="match status" value="1"/>
</dbReference>
<comment type="caution">
    <text evidence="1">The sequence shown here is derived from an EMBL/GenBank/DDBJ whole genome shotgun (WGS) entry which is preliminary data.</text>
</comment>
<dbReference type="Proteomes" id="UP001642360">
    <property type="component" value="Unassembled WGS sequence"/>
</dbReference>
<gene>
    <name evidence="1" type="ORF">ILEXP_LOCUS33129</name>
</gene>
<reference evidence="1 2" key="1">
    <citation type="submission" date="2024-02" db="EMBL/GenBank/DDBJ databases">
        <authorList>
            <person name="Vignale AGUSTIN F."/>
            <person name="Sosa J E."/>
            <person name="Modenutti C."/>
        </authorList>
    </citation>
    <scope>NUCLEOTIDE SEQUENCE [LARGE SCALE GENOMIC DNA]</scope>
</reference>
<dbReference type="PANTHER" id="PTHR31065">
    <property type="entry name" value="PLATZ TRANSCRIPTION FACTOR FAMILY PROTEIN"/>
    <property type="match status" value="1"/>
</dbReference>
<accession>A0ABC8T4E2</accession>
<protein>
    <recommendedName>
        <fullName evidence="3">B box-type domain-containing protein</fullName>
    </recommendedName>
</protein>
<evidence type="ECO:0000313" key="2">
    <source>
        <dbReference type="Proteomes" id="UP001642360"/>
    </source>
</evidence>
<dbReference type="InterPro" id="IPR006734">
    <property type="entry name" value="PLATZ"/>
</dbReference>
<keyword evidence="2" id="KW-1185">Reference proteome</keyword>
<dbReference type="EMBL" id="CAUOFW020004151">
    <property type="protein sequence ID" value="CAK9164050.1"/>
    <property type="molecule type" value="Genomic_DNA"/>
</dbReference>
<evidence type="ECO:0000313" key="1">
    <source>
        <dbReference type="EMBL" id="CAK9164050.1"/>
    </source>
</evidence>
<proteinExistence type="predicted"/>
<dbReference type="PANTHER" id="PTHR31065:SF41">
    <property type="entry name" value="PLATZ TRANSCRIPTION FACTOR FAMILY PROTEIN"/>
    <property type="match status" value="1"/>
</dbReference>
<dbReference type="AlphaFoldDB" id="A0ABC8T4E2"/>
<name>A0ABC8T4E2_9AQUA</name>
<organism evidence="1 2">
    <name type="scientific">Ilex paraguariensis</name>
    <name type="common">yerba mate</name>
    <dbReference type="NCBI Taxonomy" id="185542"/>
    <lineage>
        <taxon>Eukaryota</taxon>
        <taxon>Viridiplantae</taxon>
        <taxon>Streptophyta</taxon>
        <taxon>Embryophyta</taxon>
        <taxon>Tracheophyta</taxon>
        <taxon>Spermatophyta</taxon>
        <taxon>Magnoliopsida</taxon>
        <taxon>eudicotyledons</taxon>
        <taxon>Gunneridae</taxon>
        <taxon>Pentapetalae</taxon>
        <taxon>asterids</taxon>
        <taxon>campanulids</taxon>
        <taxon>Aquifoliales</taxon>
        <taxon>Aquifoliaceae</taxon>
        <taxon>Ilex</taxon>
    </lineage>
</organism>
<evidence type="ECO:0008006" key="3">
    <source>
        <dbReference type="Google" id="ProtNLM"/>
    </source>
</evidence>